<evidence type="ECO:0000313" key="1">
    <source>
        <dbReference type="EMBL" id="SAP16327.1"/>
    </source>
</evidence>
<reference evidence="1" key="1">
    <citation type="submission" date="2016-04" db="EMBL/GenBank/DDBJ databases">
        <authorList>
            <person name="Evans L.H."/>
            <person name="Alamgir A."/>
            <person name="Owens N."/>
            <person name="Weber N.D."/>
            <person name="Virtaneva K."/>
            <person name="Barbian K."/>
            <person name="Babar A."/>
            <person name="Rosenke K."/>
        </authorList>
    </citation>
    <scope>NUCLEOTIDE SEQUENCE</scope>
    <source>
        <strain evidence="1">Nono1</strain>
    </source>
</reference>
<proteinExistence type="predicted"/>
<name>A0A1M4BKY2_9ACTN</name>
<dbReference type="EMBL" id="LT559120">
    <property type="protein sequence ID" value="SAP16327.1"/>
    <property type="molecule type" value="Genomic_DNA"/>
</dbReference>
<protein>
    <recommendedName>
        <fullName evidence="2">Helix-turn-helix domain-containing protein</fullName>
    </recommendedName>
</protein>
<accession>A0A1M4BKY2</accession>
<sequence length="144" mass="15597">MSDIPTQTAASAARDLGVSVGTLYKWLANGKIREHGVAGRKDERGRWVIILIEDAPGAAAGVEAQIRAAYTRLAPRPGAWVSLTELRSQVDGPRHLVDDVLRELERRPGVNLVPESNQKTLTAEDRGAAVVIGGQDKHLLWMGD</sequence>
<dbReference type="AlphaFoldDB" id="A0A1M4BKY2"/>
<dbReference type="RefSeq" id="WP_225267188.1">
    <property type="nucleotide sequence ID" value="NZ_CP084058.1"/>
</dbReference>
<organism evidence="1">
    <name type="scientific">Nonomuraea gerenzanensis</name>
    <dbReference type="NCBI Taxonomy" id="93944"/>
    <lineage>
        <taxon>Bacteria</taxon>
        <taxon>Bacillati</taxon>
        <taxon>Actinomycetota</taxon>
        <taxon>Actinomycetes</taxon>
        <taxon>Streptosporangiales</taxon>
        <taxon>Streptosporangiaceae</taxon>
        <taxon>Nonomuraea</taxon>
    </lineage>
</organism>
<gene>
    <name evidence="1" type="ORF">BN4615_P10990</name>
</gene>
<evidence type="ECO:0008006" key="2">
    <source>
        <dbReference type="Google" id="ProtNLM"/>
    </source>
</evidence>